<gene>
    <name evidence="2" type="ORF">BCON_0298g00010</name>
</gene>
<name>A0A4Z1HE05_9HELO</name>
<dbReference type="Proteomes" id="UP000297527">
    <property type="component" value="Unassembled WGS sequence"/>
</dbReference>
<proteinExistence type="predicted"/>
<dbReference type="EMBL" id="PQXN01000297">
    <property type="protein sequence ID" value="TGO46985.1"/>
    <property type="molecule type" value="Genomic_DNA"/>
</dbReference>
<organism evidence="2 3">
    <name type="scientific">Botryotinia convoluta</name>
    <dbReference type="NCBI Taxonomy" id="54673"/>
    <lineage>
        <taxon>Eukaryota</taxon>
        <taxon>Fungi</taxon>
        <taxon>Dikarya</taxon>
        <taxon>Ascomycota</taxon>
        <taxon>Pezizomycotina</taxon>
        <taxon>Leotiomycetes</taxon>
        <taxon>Helotiales</taxon>
        <taxon>Sclerotiniaceae</taxon>
        <taxon>Botryotinia</taxon>
    </lineage>
</organism>
<feature type="region of interest" description="Disordered" evidence="1">
    <location>
        <begin position="25"/>
        <end position="128"/>
    </location>
</feature>
<accession>A0A4Z1HE05</accession>
<sequence>MPTTWVEDDSSSMINKVAKITGSILQLSKGSEQGPAKKKRRVEDKESDGKKEIGNVGKGDGSGSGVDVTLQDKGRVKEDRGEKSSLKEDGEISEDERGGETGGRQSGKKGNRRDSGGKKCKREHRKDS</sequence>
<protein>
    <submittedName>
        <fullName evidence="2">Uncharacterized protein</fullName>
    </submittedName>
</protein>
<dbReference type="AlphaFoldDB" id="A0A4Z1HE05"/>
<reference evidence="2 3" key="1">
    <citation type="submission" date="2017-12" db="EMBL/GenBank/DDBJ databases">
        <title>Comparative genomics of Botrytis spp.</title>
        <authorList>
            <person name="Valero-Jimenez C.A."/>
            <person name="Tapia P."/>
            <person name="Veloso J."/>
            <person name="Silva-Moreno E."/>
            <person name="Staats M."/>
            <person name="Valdes J.H."/>
            <person name="Van Kan J.A.L."/>
        </authorList>
    </citation>
    <scope>NUCLEOTIDE SEQUENCE [LARGE SCALE GENOMIC DNA]</scope>
    <source>
        <strain evidence="2 3">MUCL11595</strain>
    </source>
</reference>
<evidence type="ECO:0000313" key="3">
    <source>
        <dbReference type="Proteomes" id="UP000297527"/>
    </source>
</evidence>
<evidence type="ECO:0000313" key="2">
    <source>
        <dbReference type="EMBL" id="TGO46985.1"/>
    </source>
</evidence>
<evidence type="ECO:0000256" key="1">
    <source>
        <dbReference type="SAM" id="MobiDB-lite"/>
    </source>
</evidence>
<comment type="caution">
    <text evidence="2">The sequence shown here is derived from an EMBL/GenBank/DDBJ whole genome shotgun (WGS) entry which is preliminary data.</text>
</comment>
<feature type="compositionally biased region" description="Basic residues" evidence="1">
    <location>
        <begin position="118"/>
        <end position="128"/>
    </location>
</feature>
<keyword evidence="3" id="KW-1185">Reference proteome</keyword>
<feature type="compositionally biased region" description="Basic and acidic residues" evidence="1">
    <location>
        <begin position="41"/>
        <end position="53"/>
    </location>
</feature>
<feature type="compositionally biased region" description="Basic and acidic residues" evidence="1">
    <location>
        <begin position="70"/>
        <end position="99"/>
    </location>
</feature>